<evidence type="ECO:0000313" key="5">
    <source>
        <dbReference type="Proteomes" id="UP000540412"/>
    </source>
</evidence>
<sequence>MRSLEQAREVCERHVPGLYPALASIPLSDLEAPGNSGLELFRKFGGPALVIPAEYAGRGVSPVEALQVTRAIGACAPSLSVATTMHHFSVATIFALATSLRASGVEWALLEGISEQNLLVASGFAEGDPGAGILTPTLRGVVRDGGIVVNGAKKPCSMSASMDLLSASVSVATPDGDATSVVLVPASTPGLSVHPFWASIVLTGAESDEVRLTDVVIDERLVVPAGAGDRGELDDLQTTGFIWFEMLITACYLGMASALVERVFSGPRSSVEQRAELGIRLETAALLLEGIAQAIATGRTGNDDLARALVARYGAVDAIRDVVVRATEALGGMAFITDPDVAYLAAACQCAAFHPPSRSATSAALAANLSGDVLRIE</sequence>
<evidence type="ECO:0000256" key="1">
    <source>
        <dbReference type="ARBA" id="ARBA00022630"/>
    </source>
</evidence>
<dbReference type="Proteomes" id="UP000540412">
    <property type="component" value="Unassembled WGS sequence"/>
</dbReference>
<dbReference type="SUPFAM" id="SSF56645">
    <property type="entry name" value="Acyl-CoA dehydrogenase NM domain-like"/>
    <property type="match status" value="1"/>
</dbReference>
<dbReference type="SUPFAM" id="SSF47203">
    <property type="entry name" value="Acyl-CoA dehydrogenase C-terminal domain-like"/>
    <property type="match status" value="1"/>
</dbReference>
<dbReference type="RefSeq" id="WP_040751901.1">
    <property type="nucleotide sequence ID" value="NZ_JACHIT010000001.1"/>
</dbReference>
<proteinExistence type="predicted"/>
<dbReference type="AlphaFoldDB" id="A0A7W9UH07"/>
<keyword evidence="5" id="KW-1185">Reference proteome</keyword>
<dbReference type="InterPro" id="IPR036250">
    <property type="entry name" value="AcylCo_DH-like_C"/>
</dbReference>
<reference evidence="4 5" key="1">
    <citation type="submission" date="2020-08" db="EMBL/GenBank/DDBJ databases">
        <title>Sequencing the genomes of 1000 actinobacteria strains.</title>
        <authorList>
            <person name="Klenk H.-P."/>
        </authorList>
    </citation>
    <scope>NUCLEOTIDE SEQUENCE [LARGE SCALE GENOMIC DNA]</scope>
    <source>
        <strain evidence="4 5">DSM 43582</strain>
    </source>
</reference>
<evidence type="ECO:0000256" key="3">
    <source>
        <dbReference type="ARBA" id="ARBA00023002"/>
    </source>
</evidence>
<dbReference type="GO" id="GO:0003995">
    <property type="term" value="F:acyl-CoA dehydrogenase activity"/>
    <property type="evidence" value="ECO:0007669"/>
    <property type="project" value="TreeGrafter"/>
</dbReference>
<dbReference type="Gene3D" id="2.40.110.10">
    <property type="entry name" value="Butyryl-CoA Dehydrogenase, subunit A, domain 2"/>
    <property type="match status" value="1"/>
</dbReference>
<evidence type="ECO:0000313" key="4">
    <source>
        <dbReference type="EMBL" id="MBB5912210.1"/>
    </source>
</evidence>
<dbReference type="InterPro" id="IPR037069">
    <property type="entry name" value="AcylCoA_DH/ox_N_sf"/>
</dbReference>
<dbReference type="GO" id="GO:0050660">
    <property type="term" value="F:flavin adenine dinucleotide binding"/>
    <property type="evidence" value="ECO:0007669"/>
    <property type="project" value="InterPro"/>
</dbReference>
<gene>
    <name evidence="4" type="ORF">BJY24_001077</name>
</gene>
<protein>
    <submittedName>
        <fullName evidence="4">Alkylation response protein AidB-like acyl-CoA dehydrogenase</fullName>
    </submittedName>
</protein>
<keyword evidence="2" id="KW-0274">FAD</keyword>
<accession>A0A7W9UH07</accession>
<dbReference type="InterPro" id="IPR046373">
    <property type="entry name" value="Acyl-CoA_Oxase/DH_mid-dom_sf"/>
</dbReference>
<name>A0A7W9UH07_9NOCA</name>
<organism evidence="4 5">
    <name type="scientific">Nocardia transvalensis</name>
    <dbReference type="NCBI Taxonomy" id="37333"/>
    <lineage>
        <taxon>Bacteria</taxon>
        <taxon>Bacillati</taxon>
        <taxon>Actinomycetota</taxon>
        <taxon>Actinomycetes</taxon>
        <taxon>Mycobacteriales</taxon>
        <taxon>Nocardiaceae</taxon>
        <taxon>Nocardia</taxon>
    </lineage>
</organism>
<keyword evidence="3" id="KW-0560">Oxidoreductase</keyword>
<dbReference type="PANTHER" id="PTHR43884:SF20">
    <property type="entry name" value="ACYL-COA DEHYDROGENASE FADE28"/>
    <property type="match status" value="1"/>
</dbReference>
<dbReference type="PANTHER" id="PTHR43884">
    <property type="entry name" value="ACYL-COA DEHYDROGENASE"/>
    <property type="match status" value="1"/>
</dbReference>
<dbReference type="EMBL" id="JACHIT010000001">
    <property type="protein sequence ID" value="MBB5912210.1"/>
    <property type="molecule type" value="Genomic_DNA"/>
</dbReference>
<comment type="caution">
    <text evidence="4">The sequence shown here is derived from an EMBL/GenBank/DDBJ whole genome shotgun (WGS) entry which is preliminary data.</text>
</comment>
<dbReference type="InterPro" id="IPR009100">
    <property type="entry name" value="AcylCoA_DH/oxidase_NM_dom_sf"/>
</dbReference>
<keyword evidence="1" id="KW-0285">Flavoprotein</keyword>
<evidence type="ECO:0000256" key="2">
    <source>
        <dbReference type="ARBA" id="ARBA00022827"/>
    </source>
</evidence>
<dbReference type="Gene3D" id="1.10.540.10">
    <property type="entry name" value="Acyl-CoA dehydrogenase/oxidase, N-terminal domain"/>
    <property type="match status" value="1"/>
</dbReference>